<feature type="compositionally biased region" description="Basic and acidic residues" evidence="6">
    <location>
        <begin position="78"/>
        <end position="108"/>
    </location>
</feature>
<dbReference type="RefSeq" id="XP_062638743.1">
    <property type="nucleotide sequence ID" value="XM_062783328.1"/>
</dbReference>
<keyword evidence="5" id="KW-0539">Nucleus</keyword>
<dbReference type="Pfam" id="PF04082">
    <property type="entry name" value="Fungal_trans"/>
    <property type="match status" value="1"/>
</dbReference>
<feature type="compositionally biased region" description="Low complexity" evidence="6">
    <location>
        <begin position="612"/>
        <end position="631"/>
    </location>
</feature>
<protein>
    <recommendedName>
        <fullName evidence="7">Zn(2)-C6 fungal-type domain-containing protein</fullName>
    </recommendedName>
</protein>
<feature type="compositionally biased region" description="Pro residues" evidence="6">
    <location>
        <begin position="642"/>
        <end position="655"/>
    </location>
</feature>
<dbReference type="InterPro" id="IPR007219">
    <property type="entry name" value="XnlR_reg_dom"/>
</dbReference>
<feature type="region of interest" description="Disordered" evidence="6">
    <location>
        <begin position="1"/>
        <end position="36"/>
    </location>
</feature>
<reference evidence="8" key="1">
    <citation type="journal article" date="2023" name="Mol. Phylogenet. Evol.">
        <title>Genome-scale phylogeny and comparative genomics of the fungal order Sordariales.</title>
        <authorList>
            <person name="Hensen N."/>
            <person name="Bonometti L."/>
            <person name="Westerberg I."/>
            <person name="Brannstrom I.O."/>
            <person name="Guillou S."/>
            <person name="Cros-Aarteil S."/>
            <person name="Calhoun S."/>
            <person name="Haridas S."/>
            <person name="Kuo A."/>
            <person name="Mondo S."/>
            <person name="Pangilinan J."/>
            <person name="Riley R."/>
            <person name="LaButti K."/>
            <person name="Andreopoulos B."/>
            <person name="Lipzen A."/>
            <person name="Chen C."/>
            <person name="Yan M."/>
            <person name="Daum C."/>
            <person name="Ng V."/>
            <person name="Clum A."/>
            <person name="Steindorff A."/>
            <person name="Ohm R.A."/>
            <person name="Martin F."/>
            <person name="Silar P."/>
            <person name="Natvig D.O."/>
            <person name="Lalanne C."/>
            <person name="Gautier V."/>
            <person name="Ament-Velasquez S.L."/>
            <person name="Kruys A."/>
            <person name="Hutchinson M.I."/>
            <person name="Powell A.J."/>
            <person name="Barry K."/>
            <person name="Miller A.N."/>
            <person name="Grigoriev I.V."/>
            <person name="Debuchy R."/>
            <person name="Gladieux P."/>
            <person name="Hiltunen Thoren M."/>
            <person name="Johannesson H."/>
        </authorList>
    </citation>
    <scope>NUCLEOTIDE SEQUENCE</scope>
    <source>
        <strain evidence="8">CBS 141.50</strain>
    </source>
</reference>
<feature type="region of interest" description="Disordered" evidence="6">
    <location>
        <begin position="697"/>
        <end position="716"/>
    </location>
</feature>
<feature type="domain" description="Zn(2)-C6 fungal-type" evidence="7">
    <location>
        <begin position="37"/>
        <end position="72"/>
    </location>
</feature>
<gene>
    <name evidence="8" type="ORF">C8A04DRAFT_35863</name>
</gene>
<dbReference type="GeneID" id="87819941"/>
<dbReference type="PANTHER" id="PTHR47338:SF5">
    <property type="entry name" value="ZN(II)2CYS6 TRANSCRIPTION FACTOR (EUROFUNG)"/>
    <property type="match status" value="1"/>
</dbReference>
<feature type="region of interest" description="Disordered" evidence="6">
    <location>
        <begin position="585"/>
        <end position="655"/>
    </location>
</feature>
<organism evidence="8 9">
    <name type="scientific">Dichotomopilus funicola</name>
    <dbReference type="NCBI Taxonomy" id="1934379"/>
    <lineage>
        <taxon>Eukaryota</taxon>
        <taxon>Fungi</taxon>
        <taxon>Dikarya</taxon>
        <taxon>Ascomycota</taxon>
        <taxon>Pezizomycotina</taxon>
        <taxon>Sordariomycetes</taxon>
        <taxon>Sordariomycetidae</taxon>
        <taxon>Sordariales</taxon>
        <taxon>Chaetomiaceae</taxon>
        <taxon>Dichotomopilus</taxon>
    </lineage>
</organism>
<dbReference type="InterPro" id="IPR001138">
    <property type="entry name" value="Zn2Cys6_DnaBD"/>
</dbReference>
<comment type="caution">
    <text evidence="8">The sequence shown here is derived from an EMBL/GenBank/DDBJ whole genome shotgun (WGS) entry which is preliminary data.</text>
</comment>
<evidence type="ECO:0000256" key="3">
    <source>
        <dbReference type="ARBA" id="ARBA00023015"/>
    </source>
</evidence>
<dbReference type="CDD" id="cd12148">
    <property type="entry name" value="fungal_TF_MHR"/>
    <property type="match status" value="1"/>
</dbReference>
<keyword evidence="4" id="KW-0804">Transcription</keyword>
<dbReference type="GO" id="GO:0005634">
    <property type="term" value="C:nucleus"/>
    <property type="evidence" value="ECO:0007669"/>
    <property type="project" value="UniProtKB-SubCell"/>
</dbReference>
<dbReference type="InterPro" id="IPR036864">
    <property type="entry name" value="Zn2-C6_fun-type_DNA-bd_sf"/>
</dbReference>
<dbReference type="SMART" id="SM00906">
    <property type="entry name" value="Fungal_trans"/>
    <property type="match status" value="1"/>
</dbReference>
<dbReference type="SUPFAM" id="SSF57701">
    <property type="entry name" value="Zn2/Cys6 DNA-binding domain"/>
    <property type="match status" value="1"/>
</dbReference>
<evidence type="ECO:0000259" key="7">
    <source>
        <dbReference type="PROSITE" id="PS50048"/>
    </source>
</evidence>
<sequence length="769" mass="85424">MEPPSQSMVSPSNPGSAQLQSAETGQAVPIRRRAPIACRRCRRMRSKCHHDKAKPPCRSCEDAGLGPGDCIFPVRGQPDQDREYRHPRVRAEKSKKREETKARRESRDSLGAPRAGLSSASSLTRNSDDWNLLPPLPETIASVAQFTRYYFQLGFIPKQLFPERLRTQHRSVSVFFLLGILSISARLTPALVERYGSAVQASETFMERASALAQNELYKEPSLERCQGFYLLSIAQQGSGMKHRSSINMAVAMRMATLMQLHREETYAIPNPTKDLIRRAESARRTLWMLHSQDNLHSGPHSPVLLSASDITALLPSNEDDFANAREPKSRAALEGTPPALENPALVADVGRSLFATLIQVHQYWGAIYRRAVNNNRSPEPWNPTSEYAQMERRLADWEDGLPNDHRWSPLLLKGYKHEGQDLGYLSVTMITRLCNIVIRKAYLHEMISDNKSDPELTGFWHNMATKLFWNVSILYEQIETHYADRSREEGPGAQMAVFCYYTCGVLACYLCKFTNIFYDLPITRNAPVMVQRILSILADTQNIWPLSSRWYDHLERFHKSQNATTAGAEGSMDDSREPIPHVLQATPIRPAVKPIQPRLSTPATDSKSGIPTQTPNTTAPNTQQQPGPTTVYPDPSLRLPVPQPQHVPNMPPPPQQVIVPHGGQAPPQVAGGQQRPAADGLGLLIEAFDTTHQTAATPAQGVSGNGAPPPPPPGAVYDPHAAPQGYYPQQALAMNDGYEHELGYYMSDGVSTGIQHQSWAGGGDMYGY</sequence>
<dbReference type="CDD" id="cd00067">
    <property type="entry name" value="GAL4"/>
    <property type="match status" value="1"/>
</dbReference>
<evidence type="ECO:0000313" key="9">
    <source>
        <dbReference type="Proteomes" id="UP001302676"/>
    </source>
</evidence>
<dbReference type="PANTHER" id="PTHR47338">
    <property type="entry name" value="ZN(II)2CYS6 TRANSCRIPTION FACTOR (EUROFUNG)-RELATED"/>
    <property type="match status" value="1"/>
</dbReference>
<dbReference type="InterPro" id="IPR050815">
    <property type="entry name" value="TF_fung"/>
</dbReference>
<evidence type="ECO:0000313" key="8">
    <source>
        <dbReference type="EMBL" id="KAK4145372.1"/>
    </source>
</evidence>
<dbReference type="Proteomes" id="UP001302676">
    <property type="component" value="Unassembled WGS sequence"/>
</dbReference>
<dbReference type="PROSITE" id="PS50048">
    <property type="entry name" value="ZN2_CY6_FUNGAL_2"/>
    <property type="match status" value="1"/>
</dbReference>
<evidence type="ECO:0000256" key="5">
    <source>
        <dbReference type="ARBA" id="ARBA00023242"/>
    </source>
</evidence>
<proteinExistence type="predicted"/>
<evidence type="ECO:0000256" key="6">
    <source>
        <dbReference type="SAM" id="MobiDB-lite"/>
    </source>
</evidence>
<keyword evidence="9" id="KW-1185">Reference proteome</keyword>
<keyword evidence="2" id="KW-0479">Metal-binding</keyword>
<feature type="region of interest" description="Disordered" evidence="6">
    <location>
        <begin position="71"/>
        <end position="125"/>
    </location>
</feature>
<keyword evidence="3" id="KW-0805">Transcription regulation</keyword>
<evidence type="ECO:0000256" key="2">
    <source>
        <dbReference type="ARBA" id="ARBA00022723"/>
    </source>
</evidence>
<accession>A0AAN6ZNU7</accession>
<reference evidence="8" key="2">
    <citation type="submission" date="2023-05" db="EMBL/GenBank/DDBJ databases">
        <authorList>
            <consortium name="Lawrence Berkeley National Laboratory"/>
            <person name="Steindorff A."/>
            <person name="Hensen N."/>
            <person name="Bonometti L."/>
            <person name="Westerberg I."/>
            <person name="Brannstrom I.O."/>
            <person name="Guillou S."/>
            <person name="Cros-Aarteil S."/>
            <person name="Calhoun S."/>
            <person name="Haridas S."/>
            <person name="Kuo A."/>
            <person name="Mondo S."/>
            <person name="Pangilinan J."/>
            <person name="Riley R."/>
            <person name="Labutti K."/>
            <person name="Andreopoulos B."/>
            <person name="Lipzen A."/>
            <person name="Chen C."/>
            <person name="Yanf M."/>
            <person name="Daum C."/>
            <person name="Ng V."/>
            <person name="Clum A."/>
            <person name="Ohm R."/>
            <person name="Martin F."/>
            <person name="Silar P."/>
            <person name="Natvig D."/>
            <person name="Lalanne C."/>
            <person name="Gautier V."/>
            <person name="Ament-Velasquez S.L."/>
            <person name="Kruys A."/>
            <person name="Hutchinson M.I."/>
            <person name="Powell A.J."/>
            <person name="Barry K."/>
            <person name="Miller A.N."/>
            <person name="Grigoriev I.V."/>
            <person name="Debuchy R."/>
            <person name="Gladieux P."/>
            <person name="Thoren M.H."/>
            <person name="Johannesson H."/>
        </authorList>
    </citation>
    <scope>NUCLEOTIDE SEQUENCE</scope>
    <source>
        <strain evidence="8">CBS 141.50</strain>
    </source>
</reference>
<evidence type="ECO:0000256" key="1">
    <source>
        <dbReference type="ARBA" id="ARBA00004123"/>
    </source>
</evidence>
<comment type="subcellular location">
    <subcellularLocation>
        <location evidence="1">Nucleus</location>
    </subcellularLocation>
</comment>
<dbReference type="AlphaFoldDB" id="A0AAN6ZNU7"/>
<feature type="compositionally biased region" description="Polar residues" evidence="6">
    <location>
        <begin position="1"/>
        <end position="24"/>
    </location>
</feature>
<dbReference type="EMBL" id="MU853569">
    <property type="protein sequence ID" value="KAK4145372.1"/>
    <property type="molecule type" value="Genomic_DNA"/>
</dbReference>
<dbReference type="GO" id="GO:0006351">
    <property type="term" value="P:DNA-templated transcription"/>
    <property type="evidence" value="ECO:0007669"/>
    <property type="project" value="InterPro"/>
</dbReference>
<evidence type="ECO:0000256" key="4">
    <source>
        <dbReference type="ARBA" id="ARBA00023163"/>
    </source>
</evidence>
<dbReference type="GO" id="GO:0000981">
    <property type="term" value="F:DNA-binding transcription factor activity, RNA polymerase II-specific"/>
    <property type="evidence" value="ECO:0007669"/>
    <property type="project" value="InterPro"/>
</dbReference>
<dbReference type="GO" id="GO:0003677">
    <property type="term" value="F:DNA binding"/>
    <property type="evidence" value="ECO:0007669"/>
    <property type="project" value="InterPro"/>
</dbReference>
<feature type="compositionally biased region" description="Polar residues" evidence="6">
    <location>
        <begin position="599"/>
        <end position="611"/>
    </location>
</feature>
<dbReference type="GO" id="GO:0008270">
    <property type="term" value="F:zinc ion binding"/>
    <property type="evidence" value="ECO:0007669"/>
    <property type="project" value="InterPro"/>
</dbReference>
<name>A0AAN6ZNU7_9PEZI</name>